<dbReference type="AlphaFoldDB" id="A0A0N1IG11"/>
<dbReference type="Proteomes" id="UP000053240">
    <property type="component" value="Unassembled WGS sequence"/>
</dbReference>
<evidence type="ECO:0000256" key="1">
    <source>
        <dbReference type="SAM" id="MobiDB-lite"/>
    </source>
</evidence>
<reference evidence="2 3" key="1">
    <citation type="journal article" date="2015" name="Nat. Commun.">
        <title>Outbred genome sequencing and CRISPR/Cas9 gene editing in butterflies.</title>
        <authorList>
            <person name="Li X."/>
            <person name="Fan D."/>
            <person name="Zhang W."/>
            <person name="Liu G."/>
            <person name="Zhang L."/>
            <person name="Zhao L."/>
            <person name="Fang X."/>
            <person name="Chen L."/>
            <person name="Dong Y."/>
            <person name="Chen Y."/>
            <person name="Ding Y."/>
            <person name="Zhao R."/>
            <person name="Feng M."/>
            <person name="Zhu Y."/>
            <person name="Feng Y."/>
            <person name="Jiang X."/>
            <person name="Zhu D."/>
            <person name="Xiang H."/>
            <person name="Feng X."/>
            <person name="Li S."/>
            <person name="Wang J."/>
            <person name="Zhang G."/>
            <person name="Kronforst M.R."/>
            <person name="Wang W."/>
        </authorList>
    </citation>
    <scope>NUCLEOTIDE SEQUENCE [LARGE SCALE GENOMIC DNA]</scope>
    <source>
        <strain evidence="2">Ya'a_city_454_Pm</strain>
        <tissue evidence="2">Whole body</tissue>
    </source>
</reference>
<evidence type="ECO:0000313" key="3">
    <source>
        <dbReference type="Proteomes" id="UP000053240"/>
    </source>
</evidence>
<accession>A0A0N1IG11</accession>
<protein>
    <submittedName>
        <fullName evidence="2">Uncharacterized protein</fullName>
    </submittedName>
</protein>
<dbReference type="EMBL" id="KQ460077">
    <property type="protein sequence ID" value="KPJ17862.1"/>
    <property type="molecule type" value="Genomic_DNA"/>
</dbReference>
<name>A0A0N1IG11_PAPMA</name>
<feature type="region of interest" description="Disordered" evidence="1">
    <location>
        <begin position="1"/>
        <end position="23"/>
    </location>
</feature>
<gene>
    <name evidence="2" type="ORF">RR48_04003</name>
</gene>
<organism evidence="2 3">
    <name type="scientific">Papilio machaon</name>
    <name type="common">Old World swallowtail butterfly</name>
    <dbReference type="NCBI Taxonomy" id="76193"/>
    <lineage>
        <taxon>Eukaryota</taxon>
        <taxon>Metazoa</taxon>
        <taxon>Ecdysozoa</taxon>
        <taxon>Arthropoda</taxon>
        <taxon>Hexapoda</taxon>
        <taxon>Insecta</taxon>
        <taxon>Pterygota</taxon>
        <taxon>Neoptera</taxon>
        <taxon>Endopterygota</taxon>
        <taxon>Lepidoptera</taxon>
        <taxon>Glossata</taxon>
        <taxon>Ditrysia</taxon>
        <taxon>Papilionoidea</taxon>
        <taxon>Papilionidae</taxon>
        <taxon>Papilioninae</taxon>
        <taxon>Papilio</taxon>
    </lineage>
</organism>
<feature type="region of interest" description="Disordered" evidence="1">
    <location>
        <begin position="98"/>
        <end position="128"/>
    </location>
</feature>
<dbReference type="InParanoid" id="A0A0N1IG11"/>
<keyword evidence="3" id="KW-1185">Reference proteome</keyword>
<proteinExistence type="predicted"/>
<sequence length="223" mass="24876">MESARADSGPEATAPVDCAAPEEPYDRGAPAYRSAADWRSGVFAPSYRPGNQSIPRLVKSYRRSWWTFAPRGRYRYRIARYRRVYKYGPIDRSALYRSSPRLLQPKPRPHCRAPGALPRRQDSRHRRSLSVRVSFYRERAGGAGVRAAGEGAAVAGIVSTTLCAGQIPTPPSPPYTRTPAPRHALYVTPRTSSVVVVHAPVYLDFQNHIEISIPCHNMSENMS</sequence>
<evidence type="ECO:0000313" key="2">
    <source>
        <dbReference type="EMBL" id="KPJ17862.1"/>
    </source>
</evidence>